<dbReference type="EMBL" id="VAUV01000005">
    <property type="protein sequence ID" value="TLD71368.1"/>
    <property type="molecule type" value="Genomic_DNA"/>
</dbReference>
<evidence type="ECO:0000256" key="1">
    <source>
        <dbReference type="SAM" id="Phobius"/>
    </source>
</evidence>
<evidence type="ECO:0000313" key="3">
    <source>
        <dbReference type="Proteomes" id="UP000306196"/>
    </source>
</evidence>
<feature type="transmembrane region" description="Helical" evidence="1">
    <location>
        <begin position="29"/>
        <end position="48"/>
    </location>
</feature>
<dbReference type="Proteomes" id="UP000306196">
    <property type="component" value="Unassembled WGS sequence"/>
</dbReference>
<keyword evidence="1" id="KW-0472">Membrane</keyword>
<dbReference type="AlphaFoldDB" id="A0A5R8KGD8"/>
<sequence>MQLLLLWVAAEFGCEGSWAKQGLGGVTGVAWLVVVASVILMAKVVWIIRLSEQIERGGGDRETMTFVARVGKTGNGLFLLVMMAQMVPVWFFLRDCGGNAG</sequence>
<name>A0A5R8KGD8_9BACT</name>
<feature type="transmembrane region" description="Helical" evidence="1">
    <location>
        <begin position="74"/>
        <end position="93"/>
    </location>
</feature>
<protein>
    <submittedName>
        <fullName evidence="2">Uncharacterized protein</fullName>
    </submittedName>
</protein>
<dbReference type="RefSeq" id="WP_138085581.1">
    <property type="nucleotide sequence ID" value="NZ_VAUV01000005.1"/>
</dbReference>
<comment type="caution">
    <text evidence="2">The sequence shown here is derived from an EMBL/GenBank/DDBJ whole genome shotgun (WGS) entry which is preliminary data.</text>
</comment>
<proteinExistence type="predicted"/>
<reference evidence="2 3" key="1">
    <citation type="submission" date="2019-05" db="EMBL/GenBank/DDBJ databases">
        <title>Verrucobacter flavum gen. nov., sp. nov. a new member of the family Verrucomicrobiaceae.</title>
        <authorList>
            <person name="Szuroczki S."/>
            <person name="Abbaszade G."/>
            <person name="Szabo A."/>
            <person name="Felfoldi T."/>
            <person name="Schumann P."/>
            <person name="Boka K."/>
            <person name="Keki Z."/>
            <person name="Toumi M."/>
            <person name="Toth E."/>
        </authorList>
    </citation>
    <scope>NUCLEOTIDE SEQUENCE [LARGE SCALE GENOMIC DNA]</scope>
    <source>
        <strain evidence="2 3">MG-N-17</strain>
    </source>
</reference>
<keyword evidence="3" id="KW-1185">Reference proteome</keyword>
<accession>A0A5R8KGD8</accession>
<evidence type="ECO:0000313" key="2">
    <source>
        <dbReference type="EMBL" id="TLD71368.1"/>
    </source>
</evidence>
<gene>
    <name evidence="2" type="ORF">FEM03_07505</name>
</gene>
<keyword evidence="1" id="KW-0812">Transmembrane</keyword>
<keyword evidence="1" id="KW-1133">Transmembrane helix</keyword>
<organism evidence="2 3">
    <name type="scientific">Phragmitibacter flavus</name>
    <dbReference type="NCBI Taxonomy" id="2576071"/>
    <lineage>
        <taxon>Bacteria</taxon>
        <taxon>Pseudomonadati</taxon>
        <taxon>Verrucomicrobiota</taxon>
        <taxon>Verrucomicrobiia</taxon>
        <taxon>Verrucomicrobiales</taxon>
        <taxon>Verrucomicrobiaceae</taxon>
        <taxon>Phragmitibacter</taxon>
    </lineage>
</organism>